<dbReference type="InterPro" id="IPR005794">
    <property type="entry name" value="Fmt"/>
</dbReference>
<organism evidence="11">
    <name type="scientific">Leptospirillum ferriphilum</name>
    <dbReference type="NCBI Taxonomy" id="178606"/>
    <lineage>
        <taxon>Bacteria</taxon>
        <taxon>Pseudomonadati</taxon>
        <taxon>Nitrospirota</taxon>
        <taxon>Nitrospiria</taxon>
        <taxon>Nitrospirales</taxon>
        <taxon>Nitrospiraceae</taxon>
        <taxon>Leptospirillum</taxon>
    </lineage>
</organism>
<dbReference type="Pfam" id="PF00551">
    <property type="entry name" value="Formyl_trans_N"/>
    <property type="match status" value="1"/>
</dbReference>
<keyword evidence="6 8" id="KW-0648">Protein biosynthesis</keyword>
<feature type="binding site" evidence="8">
    <location>
        <begin position="116"/>
        <end position="119"/>
    </location>
    <ligand>
        <name>(6S)-5,6,7,8-tetrahydrofolate</name>
        <dbReference type="ChEBI" id="CHEBI:57453"/>
    </ligand>
</feature>
<dbReference type="InterPro" id="IPR005793">
    <property type="entry name" value="Formyl_trans_C"/>
</dbReference>
<evidence type="ECO:0000313" key="11">
    <source>
        <dbReference type="EMBL" id="HFT92821.1"/>
    </source>
</evidence>
<keyword evidence="5 8" id="KW-0808">Transferase</keyword>
<dbReference type="InterPro" id="IPR044135">
    <property type="entry name" value="Met-tRNA-FMT_C"/>
</dbReference>
<dbReference type="Gene3D" id="3.10.25.10">
    <property type="entry name" value="Formyl transferase, C-terminal domain"/>
    <property type="match status" value="1"/>
</dbReference>
<dbReference type="EMBL" id="DTMM01000054">
    <property type="protein sequence ID" value="HFT92821.1"/>
    <property type="molecule type" value="Genomic_DNA"/>
</dbReference>
<dbReference type="Gene3D" id="3.40.50.170">
    <property type="entry name" value="Formyl transferase, N-terminal domain"/>
    <property type="match status" value="1"/>
</dbReference>
<dbReference type="InterPro" id="IPR041711">
    <property type="entry name" value="Met-tRNA-FMT_N"/>
</dbReference>
<evidence type="ECO:0000256" key="2">
    <source>
        <dbReference type="ARBA" id="ARBA00010699"/>
    </source>
</evidence>
<dbReference type="GO" id="GO:0004479">
    <property type="term" value="F:methionyl-tRNA formyltransferase activity"/>
    <property type="evidence" value="ECO:0007669"/>
    <property type="project" value="UniProtKB-UniRule"/>
</dbReference>
<dbReference type="CDD" id="cd08646">
    <property type="entry name" value="FMT_core_Met-tRNA-FMT_N"/>
    <property type="match status" value="1"/>
</dbReference>
<evidence type="ECO:0000256" key="3">
    <source>
        <dbReference type="ARBA" id="ARBA00012261"/>
    </source>
</evidence>
<name>A0A7C3LTU6_9BACT</name>
<comment type="similarity">
    <text evidence="2 8">Belongs to the Fmt family.</text>
</comment>
<dbReference type="SUPFAM" id="SSF50486">
    <property type="entry name" value="FMT C-terminal domain-like"/>
    <property type="match status" value="1"/>
</dbReference>
<dbReference type="PROSITE" id="PS00373">
    <property type="entry name" value="GART"/>
    <property type="match status" value="1"/>
</dbReference>
<accession>A0A7C3LTU6</accession>
<evidence type="ECO:0000259" key="9">
    <source>
        <dbReference type="Pfam" id="PF00551"/>
    </source>
</evidence>
<evidence type="ECO:0000256" key="8">
    <source>
        <dbReference type="HAMAP-Rule" id="MF_00182"/>
    </source>
</evidence>
<dbReference type="HAMAP" id="MF_00182">
    <property type="entry name" value="Formyl_trans"/>
    <property type="match status" value="1"/>
</dbReference>
<dbReference type="InterPro" id="IPR001555">
    <property type="entry name" value="GART_AS"/>
</dbReference>
<gene>
    <name evidence="8" type="primary">fmt</name>
    <name evidence="11" type="ORF">ENX03_02545</name>
</gene>
<dbReference type="InterPro" id="IPR011034">
    <property type="entry name" value="Formyl_transferase-like_C_sf"/>
</dbReference>
<dbReference type="AlphaFoldDB" id="A0A7C3LTU6"/>
<dbReference type="InterPro" id="IPR036477">
    <property type="entry name" value="Formyl_transf_N_sf"/>
</dbReference>
<comment type="function">
    <text evidence="1 8">Attaches a formyl group to the free amino group of methionyl-tRNA(fMet). The formyl group appears to play a dual role in the initiator identity of N-formylmethionyl-tRNA by promoting its recognition by IF2 and preventing the misappropriation of this tRNA by the elongation apparatus.</text>
</comment>
<comment type="catalytic activity">
    <reaction evidence="7 8">
        <text>L-methionyl-tRNA(fMet) + (6R)-10-formyltetrahydrofolate = N-formyl-L-methionyl-tRNA(fMet) + (6S)-5,6,7,8-tetrahydrofolate + H(+)</text>
        <dbReference type="Rhea" id="RHEA:24380"/>
        <dbReference type="Rhea" id="RHEA-COMP:9952"/>
        <dbReference type="Rhea" id="RHEA-COMP:9953"/>
        <dbReference type="ChEBI" id="CHEBI:15378"/>
        <dbReference type="ChEBI" id="CHEBI:57453"/>
        <dbReference type="ChEBI" id="CHEBI:78530"/>
        <dbReference type="ChEBI" id="CHEBI:78844"/>
        <dbReference type="ChEBI" id="CHEBI:195366"/>
        <dbReference type="EC" id="2.1.2.9"/>
    </reaction>
</comment>
<dbReference type="GO" id="GO:0005829">
    <property type="term" value="C:cytosol"/>
    <property type="evidence" value="ECO:0007669"/>
    <property type="project" value="TreeGrafter"/>
</dbReference>
<evidence type="ECO:0000259" key="10">
    <source>
        <dbReference type="Pfam" id="PF02911"/>
    </source>
</evidence>
<dbReference type="EC" id="2.1.2.9" evidence="3 8"/>
<reference evidence="11" key="1">
    <citation type="journal article" date="2020" name="mSystems">
        <title>Genome- and Community-Level Interaction Insights into Carbon Utilization and Element Cycling Functions of Hydrothermarchaeota in Hydrothermal Sediment.</title>
        <authorList>
            <person name="Zhou Z."/>
            <person name="Liu Y."/>
            <person name="Xu W."/>
            <person name="Pan J."/>
            <person name="Luo Z.H."/>
            <person name="Li M."/>
        </authorList>
    </citation>
    <scope>NUCLEOTIDE SEQUENCE [LARGE SCALE GENOMIC DNA]</scope>
    <source>
        <strain evidence="11">SpSt-902</strain>
    </source>
</reference>
<protein>
    <recommendedName>
        <fullName evidence="4 8">Methionyl-tRNA formyltransferase</fullName>
        <ecNumber evidence="3 8">2.1.2.9</ecNumber>
    </recommendedName>
</protein>
<dbReference type="Pfam" id="PF02911">
    <property type="entry name" value="Formyl_trans_C"/>
    <property type="match status" value="1"/>
</dbReference>
<dbReference type="PANTHER" id="PTHR11138">
    <property type="entry name" value="METHIONYL-TRNA FORMYLTRANSFERASE"/>
    <property type="match status" value="1"/>
</dbReference>
<evidence type="ECO:0000256" key="1">
    <source>
        <dbReference type="ARBA" id="ARBA00002606"/>
    </source>
</evidence>
<evidence type="ECO:0000256" key="7">
    <source>
        <dbReference type="ARBA" id="ARBA00048558"/>
    </source>
</evidence>
<dbReference type="InterPro" id="IPR037022">
    <property type="entry name" value="Formyl_trans_C_sf"/>
</dbReference>
<dbReference type="SUPFAM" id="SSF53328">
    <property type="entry name" value="Formyltransferase"/>
    <property type="match status" value="1"/>
</dbReference>
<feature type="domain" description="Formyl transferase C-terminal" evidence="10">
    <location>
        <begin position="210"/>
        <end position="309"/>
    </location>
</feature>
<evidence type="ECO:0000256" key="6">
    <source>
        <dbReference type="ARBA" id="ARBA00022917"/>
    </source>
</evidence>
<comment type="caution">
    <text evidence="11">The sequence shown here is derived from an EMBL/GenBank/DDBJ whole genome shotgun (WGS) entry which is preliminary data.</text>
</comment>
<dbReference type="NCBIfam" id="TIGR00460">
    <property type="entry name" value="fmt"/>
    <property type="match status" value="1"/>
</dbReference>
<dbReference type="CDD" id="cd08704">
    <property type="entry name" value="Met_tRNA_FMT_C"/>
    <property type="match status" value="1"/>
</dbReference>
<dbReference type="PANTHER" id="PTHR11138:SF5">
    <property type="entry name" value="METHIONYL-TRNA FORMYLTRANSFERASE, MITOCHONDRIAL"/>
    <property type="match status" value="1"/>
</dbReference>
<dbReference type="InterPro" id="IPR002376">
    <property type="entry name" value="Formyl_transf_N"/>
</dbReference>
<evidence type="ECO:0000256" key="5">
    <source>
        <dbReference type="ARBA" id="ARBA00022679"/>
    </source>
</evidence>
<sequence length="327" mass="35855">MDFDPGRFRVVFMGTPPISVPFLEALVQSKFDVTGVVSRPDRPAGRGFHIAPSPVSLFSRDHHIPLLTPLSLKNPDDWKEIRNWSPDVIVVVAYGKILPKGLLELPRFGCVNVHASLLPKLRGASPIQWAILKGFQTTGLTLMKMDEGMDTGPILAKLPVPVDARETTPTLTRKMMEAGPPFLVKQLSEYLSGNLLPSPQEGRESVAPLIRKEDGKIDFTLSAVEVDRHVRAMTPWPGAFCDSPAGVVKILSGSVCESGLPENGTPGRVWKDSKHRMLVSCGEGFYCVNEILKPGKRVMSSEEFLRGHRTFPGAILNSPGNHLPKNI</sequence>
<feature type="domain" description="Formyl transferase N-terminal" evidence="9">
    <location>
        <begin position="9"/>
        <end position="185"/>
    </location>
</feature>
<proteinExistence type="inferred from homology"/>
<evidence type="ECO:0000256" key="4">
    <source>
        <dbReference type="ARBA" id="ARBA00016014"/>
    </source>
</evidence>